<feature type="region of interest" description="Disordered" evidence="1">
    <location>
        <begin position="1"/>
        <end position="207"/>
    </location>
</feature>
<feature type="compositionally biased region" description="Polar residues" evidence="1">
    <location>
        <begin position="342"/>
        <end position="352"/>
    </location>
</feature>
<reference evidence="2" key="1">
    <citation type="submission" date="2022-10" db="EMBL/GenBank/DDBJ databases">
        <title>Tapping the CABI collections for fungal endophytes: first genome assemblies for Collariella, Neodidymelliopsis, Ascochyta clinopodiicola, Didymella pomorum, Didymosphaeria variabile, Neocosmospora piperis and Neocucurbitaria cava.</title>
        <authorList>
            <person name="Hill R."/>
        </authorList>
    </citation>
    <scope>NUCLEOTIDE SEQUENCE</scope>
    <source>
        <strain evidence="2">IMI 355091</strain>
    </source>
</reference>
<comment type="caution">
    <text evidence="2">The sequence shown here is derived from an EMBL/GenBank/DDBJ whole genome shotgun (WGS) entry which is preliminary data.</text>
</comment>
<evidence type="ECO:0000313" key="3">
    <source>
        <dbReference type="Proteomes" id="UP001140510"/>
    </source>
</evidence>
<feature type="region of interest" description="Disordered" evidence="1">
    <location>
        <begin position="684"/>
        <end position="719"/>
    </location>
</feature>
<protein>
    <submittedName>
        <fullName evidence="2">Uncharacterized protein</fullName>
    </submittedName>
</protein>
<feature type="compositionally biased region" description="Basic and acidic residues" evidence="1">
    <location>
        <begin position="402"/>
        <end position="417"/>
    </location>
</feature>
<feature type="compositionally biased region" description="Polar residues" evidence="1">
    <location>
        <begin position="72"/>
        <end position="99"/>
    </location>
</feature>
<feature type="compositionally biased region" description="Basic and acidic residues" evidence="1">
    <location>
        <begin position="425"/>
        <end position="458"/>
    </location>
</feature>
<feature type="compositionally biased region" description="Polar residues" evidence="1">
    <location>
        <begin position="190"/>
        <end position="205"/>
    </location>
</feature>
<feature type="region of interest" description="Disordered" evidence="1">
    <location>
        <begin position="331"/>
        <end position="361"/>
    </location>
</feature>
<dbReference type="EMBL" id="JAPEVA010000023">
    <property type="protein sequence ID" value="KAJ4407009.1"/>
    <property type="molecule type" value="Genomic_DNA"/>
</dbReference>
<feature type="compositionally biased region" description="Polar residues" evidence="1">
    <location>
        <begin position="129"/>
        <end position="139"/>
    </location>
</feature>
<evidence type="ECO:0000313" key="2">
    <source>
        <dbReference type="EMBL" id="KAJ4407009.1"/>
    </source>
</evidence>
<dbReference type="Proteomes" id="UP001140510">
    <property type="component" value="Unassembled WGS sequence"/>
</dbReference>
<gene>
    <name evidence="2" type="ORF">N0V91_004175</name>
</gene>
<accession>A0A9W8ZF76</accession>
<evidence type="ECO:0000256" key="1">
    <source>
        <dbReference type="SAM" id="MobiDB-lite"/>
    </source>
</evidence>
<dbReference type="AlphaFoldDB" id="A0A9W8ZF76"/>
<proteinExistence type="predicted"/>
<organism evidence="2 3">
    <name type="scientific">Didymella pomorum</name>
    <dbReference type="NCBI Taxonomy" id="749634"/>
    <lineage>
        <taxon>Eukaryota</taxon>
        <taxon>Fungi</taxon>
        <taxon>Dikarya</taxon>
        <taxon>Ascomycota</taxon>
        <taxon>Pezizomycotina</taxon>
        <taxon>Dothideomycetes</taxon>
        <taxon>Pleosporomycetidae</taxon>
        <taxon>Pleosporales</taxon>
        <taxon>Pleosporineae</taxon>
        <taxon>Didymellaceae</taxon>
        <taxon>Didymella</taxon>
    </lineage>
</organism>
<feature type="region of interest" description="Disordered" evidence="1">
    <location>
        <begin position="380"/>
        <end position="466"/>
    </location>
</feature>
<keyword evidence="3" id="KW-1185">Reference proteome</keyword>
<dbReference type="OrthoDB" id="3648773at2759"/>
<name>A0A9W8ZF76_9PLEO</name>
<sequence>MRAEHAGNDAVTPRHEGKRGSFAWGPRSAYDDETPKHTRNPMVPQRTDNRTPPTMEELVRRITHEDDDSSTRRSSLVQSDTVFSRPSTRRSSTCGTDIDSLTRSDTGKSIGGLARSLTKKIPDMKTHRLSTSKAQQSISVPIEDHQEDTSATEGCRKSPKLSFQLPSGLRMKNPVEKPQQPSAVVEESPTGESPDQSMSPDSANQCGGLAARRQVKMDLTLPIGLPDLSNPKERKAANPAIMSSITPSRPRSPKTPWIRETELDWGRGDKATARSAPIIEDEEDMNAMGMITLNDAGVERGIGSALPPVTPPLATPAFVRPPQKFRDRCYISRPTVRRNKSGGPSTSESDFGSTPDGHWTLEVKEGTTGHEVNVQKELGQLAKTAKPARSRRWPWNKSKASGSDEHTQAKEERDKRKSLATNIFKRSDRFPETPEKEKKDKESSKERTAPWKRDKPIEKPPLPSASLANISVPPSFVPPGCEKVPTPPIFDAAGEVRGKLADFFFDPNGFSAKTKRKANASPGGYWDSNAVLMSMHTDLGLSNTEDDEEGPEGRLPAAFHFGPVNDTPGPMTSPGLFTGANGYLTVKPAPTSGAPRTPSSPGQDSWFRMHFGEQTPDVEQLTAAALKEADERRKFEWLVPEHLPNSPLCPLHVKYVGPSKGLCYWHGRKSNGWGVEPGRDYVSHPVRIGEGSSGGWDVGKQESPRQEKRKRRLESLSIP</sequence>
<feature type="compositionally biased region" description="Basic and acidic residues" evidence="1">
    <location>
        <begin position="1"/>
        <end position="19"/>
    </location>
</feature>